<feature type="non-terminal residue" evidence="3">
    <location>
        <position position="1"/>
    </location>
</feature>
<keyword evidence="4" id="KW-1185">Reference proteome</keyword>
<feature type="region of interest" description="Disordered" evidence="2">
    <location>
        <begin position="661"/>
        <end position="693"/>
    </location>
</feature>
<dbReference type="AlphaFoldDB" id="A0AA40I0B7"/>
<organism evidence="3 4">
    <name type="scientific">Cnephaeus nilssonii</name>
    <name type="common">Northern bat</name>
    <name type="synonym">Eptesicus nilssonii</name>
    <dbReference type="NCBI Taxonomy" id="3371016"/>
    <lineage>
        <taxon>Eukaryota</taxon>
        <taxon>Metazoa</taxon>
        <taxon>Chordata</taxon>
        <taxon>Craniata</taxon>
        <taxon>Vertebrata</taxon>
        <taxon>Euteleostomi</taxon>
        <taxon>Mammalia</taxon>
        <taxon>Eutheria</taxon>
        <taxon>Laurasiatheria</taxon>
        <taxon>Chiroptera</taxon>
        <taxon>Yangochiroptera</taxon>
        <taxon>Vespertilionidae</taxon>
        <taxon>Cnephaeus</taxon>
    </lineage>
</organism>
<dbReference type="Proteomes" id="UP001177744">
    <property type="component" value="Unassembled WGS sequence"/>
</dbReference>
<keyword evidence="1" id="KW-0175">Coiled coil</keyword>
<evidence type="ECO:0008006" key="5">
    <source>
        <dbReference type="Google" id="ProtNLM"/>
    </source>
</evidence>
<feature type="coiled-coil region" evidence="1">
    <location>
        <begin position="175"/>
        <end position="202"/>
    </location>
</feature>
<feature type="region of interest" description="Disordered" evidence="2">
    <location>
        <begin position="115"/>
        <end position="136"/>
    </location>
</feature>
<feature type="compositionally biased region" description="Basic and acidic residues" evidence="2">
    <location>
        <begin position="678"/>
        <end position="693"/>
    </location>
</feature>
<feature type="region of interest" description="Disordered" evidence="2">
    <location>
        <begin position="57"/>
        <end position="84"/>
    </location>
</feature>
<comment type="caution">
    <text evidence="3">The sequence shown here is derived from an EMBL/GenBank/DDBJ whole genome shotgun (WGS) entry which is preliminary data.</text>
</comment>
<dbReference type="PANTHER" id="PTHR33820">
    <property type="entry name" value="COILED-COIL DOMAIN-CONTAINING PROTEIN 17"/>
    <property type="match status" value="1"/>
</dbReference>
<evidence type="ECO:0000313" key="3">
    <source>
        <dbReference type="EMBL" id="KAK1340137.1"/>
    </source>
</evidence>
<accession>A0AA40I0B7</accession>
<feature type="compositionally biased region" description="Polar residues" evidence="2">
    <location>
        <begin position="115"/>
        <end position="126"/>
    </location>
</feature>
<protein>
    <recommendedName>
        <fullName evidence="5">Coiled-coil domain containing 17</fullName>
    </recommendedName>
</protein>
<dbReference type="EMBL" id="JAULJE010000008">
    <property type="protein sequence ID" value="KAK1340137.1"/>
    <property type="molecule type" value="Genomic_DNA"/>
</dbReference>
<name>A0AA40I0B7_CNENI</name>
<proteinExistence type="predicted"/>
<sequence length="693" mass="75171">LGLVSGKGFHPMASHSGEPGLLPCGSCDMVFRSWALLATHTQRFCIGRLTREVTLGAQPSKASEPQGPMVVSQEHQGFPEQEASKSALRKLTEEVQGLRLYLEEMQPWVTATPRQSVENAPTQGPNSAAARSPSERLRALQRTHTTRVAETEAQSLALELRGEELNRRLQGLARNRGGRSRLSDLERELVELRAEAGRARGALEVLGTRLQQLQPEPGEMGRRSPERRTVRIIDNVSSWVAPSSRTGLNSLQGAELCWPVLQSNPGTLAAEIGALREAYIRGGGRDPGVLGQIWQLQVETCALELRRSRAHRGRRAGSTSGKLLAVETENRRLEAEILALQMQRGAGRAPWGSREPQFVANPSLRLRREDPPCLPPPVAPPLPPPLPPLPHSTGVLFLGGTEKTVPRKLSRVLNSSPQPQLPGAMTRNLGLDPHFVLPTTDVLGPAPYDPGAGLVIFYDFLRGLEASWIWVQLMTVLARDGQDTGGTTALPPALCLPPPPAPGSMGNCAILASRQPVPRLLPSPSLSLLCELQAWQGLAGARAPQPKAWASLVLFDRDQRVLSGRWRLPLRVLPRDPSLSLGQLNGIPQVSVENGDWVNSKVWIQYHFTSPQVGQAELFLRLVNARDADVQTLAEINPASAHEYQYPPLVPSSASLEANSLAPTAGFVDPPPPAEEPLDSRVKGRDEGLGPTA</sequence>
<evidence type="ECO:0000256" key="1">
    <source>
        <dbReference type="SAM" id="Coils"/>
    </source>
</evidence>
<evidence type="ECO:0000256" key="2">
    <source>
        <dbReference type="SAM" id="MobiDB-lite"/>
    </source>
</evidence>
<gene>
    <name evidence="3" type="ORF">QTO34_018701</name>
</gene>
<reference evidence="3" key="1">
    <citation type="submission" date="2023-06" db="EMBL/GenBank/DDBJ databases">
        <title>Reference genome for the Northern bat (Eptesicus nilssonii), a most northern bat species.</title>
        <authorList>
            <person name="Laine V.N."/>
            <person name="Pulliainen A.T."/>
            <person name="Lilley T.M."/>
        </authorList>
    </citation>
    <scope>NUCLEOTIDE SEQUENCE</scope>
    <source>
        <strain evidence="3">BLF_Eptnil</strain>
        <tissue evidence="3">Kidney</tissue>
    </source>
</reference>
<dbReference type="InterPro" id="IPR038800">
    <property type="entry name" value="CCDC17"/>
</dbReference>
<evidence type="ECO:0000313" key="4">
    <source>
        <dbReference type="Proteomes" id="UP001177744"/>
    </source>
</evidence>
<dbReference type="PANTHER" id="PTHR33820:SF4">
    <property type="entry name" value="COILED-COIL DOMAIN-CONTAINING PROTEIN 17"/>
    <property type="match status" value="1"/>
</dbReference>